<gene>
    <name evidence="3" type="ORF">IHE71_05785</name>
</gene>
<reference evidence="3 4" key="1">
    <citation type="submission" date="2020-10" db="EMBL/GenBank/DDBJ databases">
        <title>Myceligenerans pegani sp. nov., an endophytic actinomycete isolated from Peganum harmala L. in Xinjiang, China.</title>
        <authorList>
            <person name="Xin L."/>
        </authorList>
    </citation>
    <scope>NUCLEOTIDE SEQUENCE [LARGE SCALE GENOMIC DNA]</scope>
    <source>
        <strain evidence="3 4">TRM65318</strain>
    </source>
</reference>
<dbReference type="Proteomes" id="UP000625527">
    <property type="component" value="Unassembled WGS sequence"/>
</dbReference>
<feature type="compositionally biased region" description="Basic and acidic residues" evidence="1">
    <location>
        <begin position="24"/>
        <end position="34"/>
    </location>
</feature>
<evidence type="ECO:0000313" key="4">
    <source>
        <dbReference type="Proteomes" id="UP000625527"/>
    </source>
</evidence>
<feature type="transmembrane region" description="Helical" evidence="2">
    <location>
        <begin position="61"/>
        <end position="82"/>
    </location>
</feature>
<organism evidence="3 4">
    <name type="scientific">Myceligenerans pegani</name>
    <dbReference type="NCBI Taxonomy" id="2776917"/>
    <lineage>
        <taxon>Bacteria</taxon>
        <taxon>Bacillati</taxon>
        <taxon>Actinomycetota</taxon>
        <taxon>Actinomycetes</taxon>
        <taxon>Micrococcales</taxon>
        <taxon>Promicromonosporaceae</taxon>
        <taxon>Myceligenerans</taxon>
    </lineage>
</organism>
<dbReference type="RefSeq" id="WP_192861781.1">
    <property type="nucleotide sequence ID" value="NZ_JADAQT010000058.1"/>
</dbReference>
<evidence type="ECO:0000313" key="3">
    <source>
        <dbReference type="EMBL" id="MBE1875221.1"/>
    </source>
</evidence>
<keyword evidence="2" id="KW-1133">Transmembrane helix</keyword>
<name>A0ABR9MV09_9MICO</name>
<keyword evidence="2" id="KW-0812">Transmembrane</keyword>
<dbReference type="Pfam" id="PF13196">
    <property type="entry name" value="DUF4012"/>
    <property type="match status" value="1"/>
</dbReference>
<dbReference type="EMBL" id="JADAQT010000058">
    <property type="protein sequence ID" value="MBE1875221.1"/>
    <property type="molecule type" value="Genomic_DNA"/>
</dbReference>
<feature type="region of interest" description="Disordered" evidence="1">
    <location>
        <begin position="124"/>
        <end position="144"/>
    </location>
</feature>
<sequence>MTHPGWGDKWAGAPQFTAQPARRSGSELLERAPELPDGAPARPPRRREPFWNGRRRRALRIVLWAAVVALLLLAVTVGWAAVDALRARAALSDAAAGVTALREDVLAGDTDGLEARLSGIQEDARRAHDATRGPHWSVARELPGTGPTAEAIATMSEVVDELARGALPDLARSAELVDPGTFAPRDGRIDLEPLRKVAPDVVRADRSVELAAERVGRLDGAMLPQVTAAVAELRAQIDGLRSTTATAARAADVLPPLLGAEGPRDYLVLVQNPAEPRALGGIAGTVLLLRAVDGTVTLADQLPGGTLGPYDEPVLPLTPDERSVLGAGGEVGRWMQNVTMTPDFPRTAELARTMWMRETGQRVDGVLTTDPVTLAALLRGTGPVEIAEGRRVAPDELADYLLHDVYFEHEEPRAQDMIFAHVAKQAFDRLSDPREGGEADMIAALAESARQGRLLVWSSDDAVNRRLAGTVLDGSLTGVRGDSPVVGVFTQGINMAKIAYYLDTEVDVAVVAERRDGSRELDVTVTYTSRVPEGGAGVMPEYFVGYGEKNPGEIRLRSLVYAPAGGWVAGAYSGDQEIGLTPKKQGEFSVASRDIELSPGATVSVTYAMITGKRQSGDIILRVTPGPRPADITISDDLLGRAE</sequence>
<proteinExistence type="predicted"/>
<accession>A0ABR9MV09</accession>
<protein>
    <submittedName>
        <fullName evidence="3">DUF4012 domain-containing protein</fullName>
    </submittedName>
</protein>
<evidence type="ECO:0000256" key="2">
    <source>
        <dbReference type="SAM" id="Phobius"/>
    </source>
</evidence>
<dbReference type="InterPro" id="IPR025101">
    <property type="entry name" value="DUF4012"/>
</dbReference>
<keyword evidence="4" id="KW-1185">Reference proteome</keyword>
<feature type="region of interest" description="Disordered" evidence="1">
    <location>
        <begin position="1"/>
        <end position="49"/>
    </location>
</feature>
<comment type="caution">
    <text evidence="3">The sequence shown here is derived from an EMBL/GenBank/DDBJ whole genome shotgun (WGS) entry which is preliminary data.</text>
</comment>
<keyword evidence="2" id="KW-0472">Membrane</keyword>
<evidence type="ECO:0000256" key="1">
    <source>
        <dbReference type="SAM" id="MobiDB-lite"/>
    </source>
</evidence>